<name>A0ABS4NKN6_9BACL</name>
<organism evidence="2 3">
    <name type="scientific">Paenibacillus silagei</name>
    <dbReference type="NCBI Taxonomy" id="1670801"/>
    <lineage>
        <taxon>Bacteria</taxon>
        <taxon>Bacillati</taxon>
        <taxon>Bacillota</taxon>
        <taxon>Bacilli</taxon>
        <taxon>Bacillales</taxon>
        <taxon>Paenibacillaceae</taxon>
        <taxon>Paenibacillus</taxon>
    </lineage>
</organism>
<protein>
    <submittedName>
        <fullName evidence="2">Sensor histidine kinase regulating citrate/malate metabolism</fullName>
    </submittedName>
</protein>
<proteinExistence type="predicted"/>
<dbReference type="RefSeq" id="WP_209869580.1">
    <property type="nucleotide sequence ID" value="NZ_JAGGLV010000002.1"/>
</dbReference>
<reference evidence="2 3" key="1">
    <citation type="submission" date="2021-03" db="EMBL/GenBank/DDBJ databases">
        <title>Genomic Encyclopedia of Type Strains, Phase IV (KMG-IV): sequencing the most valuable type-strain genomes for metagenomic binning, comparative biology and taxonomic classification.</title>
        <authorList>
            <person name="Goeker M."/>
        </authorList>
    </citation>
    <scope>NUCLEOTIDE SEQUENCE [LARGE SCALE GENOMIC DNA]</scope>
    <source>
        <strain evidence="2 3">DSM 101953</strain>
    </source>
</reference>
<dbReference type="GO" id="GO:0016301">
    <property type="term" value="F:kinase activity"/>
    <property type="evidence" value="ECO:0007669"/>
    <property type="project" value="UniProtKB-KW"/>
</dbReference>
<dbReference type="SUPFAM" id="SSF55874">
    <property type="entry name" value="ATPase domain of HSP90 chaperone/DNA topoisomerase II/histidine kinase"/>
    <property type="match status" value="1"/>
</dbReference>
<evidence type="ECO:0000259" key="1">
    <source>
        <dbReference type="Pfam" id="PF14501"/>
    </source>
</evidence>
<keyword evidence="3" id="KW-1185">Reference proteome</keyword>
<dbReference type="PANTHER" id="PTHR40448">
    <property type="entry name" value="TWO-COMPONENT SENSOR HISTIDINE KINASE"/>
    <property type="match status" value="1"/>
</dbReference>
<evidence type="ECO:0000313" key="2">
    <source>
        <dbReference type="EMBL" id="MBP2110626.1"/>
    </source>
</evidence>
<dbReference type="CDD" id="cd16935">
    <property type="entry name" value="HATPase_AgrC-ComD-like"/>
    <property type="match status" value="1"/>
</dbReference>
<sequence>MVLWFRRRNEAARLAELNGRLHRQLEAQELSYQNTLHSFMDIKRIIHDINKQLVYIRACIEAGHAAEGADHINGILQQIEASCNTITTGNLAVDALVSHAINIASDLNIAMQHKVQLSGAPVDIERYDLCIVLGNLLDNAIDAARQVRPAQNRSIQLHIHSNNNALVIYIGNSIAAPASTAAPCRRAHPELHGIGLSNIQKVTGKYGGHLRTTVKPGKYETVVVLPYAKTGS</sequence>
<dbReference type="PANTHER" id="PTHR40448:SF1">
    <property type="entry name" value="TWO-COMPONENT SENSOR HISTIDINE KINASE"/>
    <property type="match status" value="1"/>
</dbReference>
<keyword evidence="2" id="KW-0808">Transferase</keyword>
<dbReference type="EMBL" id="JAGGLV010000002">
    <property type="protein sequence ID" value="MBP2110626.1"/>
    <property type="molecule type" value="Genomic_DNA"/>
</dbReference>
<dbReference type="Pfam" id="PF14501">
    <property type="entry name" value="HATPase_c_5"/>
    <property type="match status" value="1"/>
</dbReference>
<keyword evidence="2" id="KW-0418">Kinase</keyword>
<feature type="domain" description="Sensor histidine kinase NatK-like C-terminal" evidence="1">
    <location>
        <begin position="126"/>
        <end position="225"/>
    </location>
</feature>
<dbReference type="InterPro" id="IPR036890">
    <property type="entry name" value="HATPase_C_sf"/>
</dbReference>
<dbReference type="Gene3D" id="3.30.565.10">
    <property type="entry name" value="Histidine kinase-like ATPase, C-terminal domain"/>
    <property type="match status" value="1"/>
</dbReference>
<dbReference type="InterPro" id="IPR032834">
    <property type="entry name" value="NatK-like_C"/>
</dbReference>
<accession>A0ABS4NKN6</accession>
<dbReference type="Proteomes" id="UP000773462">
    <property type="component" value="Unassembled WGS sequence"/>
</dbReference>
<gene>
    <name evidence="2" type="ORF">J2Z70_000766</name>
</gene>
<evidence type="ECO:0000313" key="3">
    <source>
        <dbReference type="Proteomes" id="UP000773462"/>
    </source>
</evidence>
<comment type="caution">
    <text evidence="2">The sequence shown here is derived from an EMBL/GenBank/DDBJ whole genome shotgun (WGS) entry which is preliminary data.</text>
</comment>